<gene>
    <name evidence="4" type="ORF">QJS10_CPB18g01297</name>
</gene>
<dbReference type="AlphaFoldDB" id="A0AAV9CLM6"/>
<dbReference type="InterPro" id="IPR051504">
    <property type="entry name" value="Plant_metabolite_acyltrans"/>
</dbReference>
<sequence length="441" mass="48787">MEGLPCSDRSIINVTKVPASPQKLSIFDQFMASSPPIKVLLFFPTDPLDFPSIVAKLKNSLSKALMHFHPLTGRLTWSPDSNKFEITHGIIGQSSTAFIEAECDEDFGLLIKSDVHDVRVYSELVPDLRTVEGGAAMEVVSVQVTGFRGGGLAIGVSMHHVVVDGRAYWSFMKSWAEICRTGRELVAVPLLDRSAVREPDELTRLYLKMAQLSSSTRRSDDPNKSPPSHGPLLTRKSFLLKQSFIQALKDRATSNFKDDNGGLTYVSSFVAVCAHAWVCSTQARKIPHHEKPIFYFMVDCRSLLRPPLPENYFGNVVTPCFVEVEASQLLGENGLAFAAVTIQSAVQSAMKDPLKDCDAWPVWLAKTKEPSCSTVNVGSSPKFMKYETDFGWGKPERIEHVPRDTAGMLVLGDARDEMGGFQVCMVLPPSQMDEFSTLFMN</sequence>
<evidence type="ECO:0000256" key="2">
    <source>
        <dbReference type="ARBA" id="ARBA00023315"/>
    </source>
</evidence>
<dbReference type="Gene3D" id="3.30.559.10">
    <property type="entry name" value="Chloramphenicol acetyltransferase-like domain"/>
    <property type="match status" value="2"/>
</dbReference>
<evidence type="ECO:0000313" key="4">
    <source>
        <dbReference type="EMBL" id="KAK1289279.1"/>
    </source>
</evidence>
<proteinExistence type="predicted"/>
<keyword evidence="5" id="KW-1185">Reference proteome</keyword>
<dbReference type="GO" id="GO:0016747">
    <property type="term" value="F:acyltransferase activity, transferring groups other than amino-acyl groups"/>
    <property type="evidence" value="ECO:0007669"/>
    <property type="project" value="UniProtKB-ARBA"/>
</dbReference>
<dbReference type="Proteomes" id="UP001180020">
    <property type="component" value="Unassembled WGS sequence"/>
</dbReference>
<dbReference type="PANTHER" id="PTHR31625">
    <property type="match status" value="1"/>
</dbReference>
<keyword evidence="2" id="KW-0012">Acyltransferase</keyword>
<protein>
    <submittedName>
        <fullName evidence="4">Uncharacterized protein</fullName>
    </submittedName>
</protein>
<evidence type="ECO:0000256" key="1">
    <source>
        <dbReference type="ARBA" id="ARBA00022679"/>
    </source>
</evidence>
<organism evidence="4 5">
    <name type="scientific">Acorus calamus</name>
    <name type="common">Sweet flag</name>
    <dbReference type="NCBI Taxonomy" id="4465"/>
    <lineage>
        <taxon>Eukaryota</taxon>
        <taxon>Viridiplantae</taxon>
        <taxon>Streptophyta</taxon>
        <taxon>Embryophyta</taxon>
        <taxon>Tracheophyta</taxon>
        <taxon>Spermatophyta</taxon>
        <taxon>Magnoliopsida</taxon>
        <taxon>Liliopsida</taxon>
        <taxon>Acoraceae</taxon>
        <taxon>Acorus</taxon>
    </lineage>
</organism>
<dbReference type="InterPro" id="IPR023213">
    <property type="entry name" value="CAT-like_dom_sf"/>
</dbReference>
<evidence type="ECO:0000256" key="3">
    <source>
        <dbReference type="SAM" id="MobiDB-lite"/>
    </source>
</evidence>
<name>A0AAV9CLM6_ACOCL</name>
<reference evidence="4" key="1">
    <citation type="journal article" date="2023" name="Nat. Commun.">
        <title>Diploid and tetraploid genomes of Acorus and the evolution of monocots.</title>
        <authorList>
            <person name="Ma L."/>
            <person name="Liu K.W."/>
            <person name="Li Z."/>
            <person name="Hsiao Y.Y."/>
            <person name="Qi Y."/>
            <person name="Fu T."/>
            <person name="Tang G.D."/>
            <person name="Zhang D."/>
            <person name="Sun W.H."/>
            <person name="Liu D.K."/>
            <person name="Li Y."/>
            <person name="Chen G.Z."/>
            <person name="Liu X.D."/>
            <person name="Liao X.Y."/>
            <person name="Jiang Y.T."/>
            <person name="Yu X."/>
            <person name="Hao Y."/>
            <person name="Huang J."/>
            <person name="Zhao X.W."/>
            <person name="Ke S."/>
            <person name="Chen Y.Y."/>
            <person name="Wu W.L."/>
            <person name="Hsu J.L."/>
            <person name="Lin Y.F."/>
            <person name="Huang M.D."/>
            <person name="Li C.Y."/>
            <person name="Huang L."/>
            <person name="Wang Z.W."/>
            <person name="Zhao X."/>
            <person name="Zhong W.Y."/>
            <person name="Peng D.H."/>
            <person name="Ahmad S."/>
            <person name="Lan S."/>
            <person name="Zhang J.S."/>
            <person name="Tsai W.C."/>
            <person name="Van de Peer Y."/>
            <person name="Liu Z.J."/>
        </authorList>
    </citation>
    <scope>NUCLEOTIDE SEQUENCE</scope>
    <source>
        <strain evidence="4">CP</strain>
    </source>
</reference>
<keyword evidence="1" id="KW-0808">Transferase</keyword>
<dbReference type="Pfam" id="PF02458">
    <property type="entry name" value="Transferase"/>
    <property type="match status" value="1"/>
</dbReference>
<reference evidence="4" key="2">
    <citation type="submission" date="2023-06" db="EMBL/GenBank/DDBJ databases">
        <authorList>
            <person name="Ma L."/>
            <person name="Liu K.-W."/>
            <person name="Li Z."/>
            <person name="Hsiao Y.-Y."/>
            <person name="Qi Y."/>
            <person name="Fu T."/>
            <person name="Tang G."/>
            <person name="Zhang D."/>
            <person name="Sun W.-H."/>
            <person name="Liu D.-K."/>
            <person name="Li Y."/>
            <person name="Chen G.-Z."/>
            <person name="Liu X.-D."/>
            <person name="Liao X.-Y."/>
            <person name="Jiang Y.-T."/>
            <person name="Yu X."/>
            <person name="Hao Y."/>
            <person name="Huang J."/>
            <person name="Zhao X.-W."/>
            <person name="Ke S."/>
            <person name="Chen Y.-Y."/>
            <person name="Wu W.-L."/>
            <person name="Hsu J.-L."/>
            <person name="Lin Y.-F."/>
            <person name="Huang M.-D."/>
            <person name="Li C.-Y."/>
            <person name="Huang L."/>
            <person name="Wang Z.-W."/>
            <person name="Zhao X."/>
            <person name="Zhong W.-Y."/>
            <person name="Peng D.-H."/>
            <person name="Ahmad S."/>
            <person name="Lan S."/>
            <person name="Zhang J.-S."/>
            <person name="Tsai W.-C."/>
            <person name="Van De Peer Y."/>
            <person name="Liu Z.-J."/>
        </authorList>
    </citation>
    <scope>NUCLEOTIDE SEQUENCE</scope>
    <source>
        <strain evidence="4">CP</strain>
        <tissue evidence="4">Leaves</tissue>
    </source>
</reference>
<feature type="region of interest" description="Disordered" evidence="3">
    <location>
        <begin position="213"/>
        <end position="233"/>
    </location>
</feature>
<comment type="caution">
    <text evidence="4">The sequence shown here is derived from an EMBL/GenBank/DDBJ whole genome shotgun (WGS) entry which is preliminary data.</text>
</comment>
<dbReference type="EMBL" id="JAUJYO010000018">
    <property type="protein sequence ID" value="KAK1289279.1"/>
    <property type="molecule type" value="Genomic_DNA"/>
</dbReference>
<evidence type="ECO:0000313" key="5">
    <source>
        <dbReference type="Proteomes" id="UP001180020"/>
    </source>
</evidence>
<accession>A0AAV9CLM6</accession>